<evidence type="ECO:0000313" key="3">
    <source>
        <dbReference type="Proteomes" id="UP000214975"/>
    </source>
</evidence>
<sequence>MKKIDIVKEWLDFSNKDFSSAKFLLNMHPAPYEIICYHCQQAAEKVLKAYLIYHDVEPLRTHDLRLLCKTCSNIDSDFDEISNLCSSLTVYGVQPRYPFEIEINESDVLKAINDAEHIINFTVKKIGYNTKDHQ</sequence>
<protein>
    <submittedName>
        <fullName evidence="2">DNA-binding protein</fullName>
    </submittedName>
</protein>
<dbReference type="Proteomes" id="UP000214975">
    <property type="component" value="Chromosome"/>
</dbReference>
<dbReference type="GeneID" id="93863562"/>
<organism evidence="2 3">
    <name type="scientific">Thermoanaerobacterium thermosaccharolyticum</name>
    <name type="common">Clostridium thermosaccharolyticum</name>
    <dbReference type="NCBI Taxonomy" id="1517"/>
    <lineage>
        <taxon>Bacteria</taxon>
        <taxon>Bacillati</taxon>
        <taxon>Bacillota</taxon>
        <taxon>Clostridia</taxon>
        <taxon>Thermoanaerobacterales</taxon>
        <taxon>Thermoanaerobacteraceae</taxon>
        <taxon>Thermoanaerobacterium</taxon>
    </lineage>
</organism>
<dbReference type="Pfam" id="PF05168">
    <property type="entry name" value="HEPN"/>
    <property type="match status" value="1"/>
</dbReference>
<evidence type="ECO:0000313" key="2">
    <source>
        <dbReference type="EMBL" id="AST58240.1"/>
    </source>
</evidence>
<gene>
    <name evidence="2" type="ORF">Thert_02326</name>
</gene>
<dbReference type="GO" id="GO:0003677">
    <property type="term" value="F:DNA binding"/>
    <property type="evidence" value="ECO:0007669"/>
    <property type="project" value="UniProtKB-KW"/>
</dbReference>
<accession>A0A223I0J1</accession>
<dbReference type="Gene3D" id="1.20.120.330">
    <property type="entry name" value="Nucleotidyltransferases domain 2"/>
    <property type="match status" value="1"/>
</dbReference>
<evidence type="ECO:0000259" key="1">
    <source>
        <dbReference type="PROSITE" id="PS50910"/>
    </source>
</evidence>
<dbReference type="InterPro" id="IPR007842">
    <property type="entry name" value="HEPN_dom"/>
</dbReference>
<dbReference type="PROSITE" id="PS50910">
    <property type="entry name" value="HEPN"/>
    <property type="match status" value="1"/>
</dbReference>
<dbReference type="AlphaFoldDB" id="A0A223I0J1"/>
<keyword evidence="2" id="KW-0238">DNA-binding</keyword>
<dbReference type="SMART" id="SM00748">
    <property type="entry name" value="HEPN"/>
    <property type="match status" value="1"/>
</dbReference>
<reference evidence="2 3" key="1">
    <citation type="submission" date="2016-08" db="EMBL/GenBank/DDBJ databases">
        <title>A novel genetic cassette of butanologenic Thermoanaerobacterium thermosaccharolyticum that directly convert cellulose to butanol.</title>
        <authorList>
            <person name="Li T."/>
            <person name="He J."/>
        </authorList>
    </citation>
    <scope>NUCLEOTIDE SEQUENCE [LARGE SCALE GENOMIC DNA]</scope>
    <source>
        <strain evidence="2 3">TG57</strain>
    </source>
</reference>
<dbReference type="SUPFAM" id="SSF81593">
    <property type="entry name" value="Nucleotidyltransferase substrate binding subunit/domain"/>
    <property type="match status" value="1"/>
</dbReference>
<dbReference type="RefSeq" id="WP_013297208.1">
    <property type="nucleotide sequence ID" value="NZ_CP016893.1"/>
</dbReference>
<proteinExistence type="predicted"/>
<dbReference type="EMBL" id="CP016893">
    <property type="protein sequence ID" value="AST58240.1"/>
    <property type="molecule type" value="Genomic_DNA"/>
</dbReference>
<name>A0A223I0J1_THETR</name>
<dbReference type="OMA" id="PFEIEIN"/>
<feature type="domain" description="HEPN" evidence="1">
    <location>
        <begin position="13"/>
        <end position="125"/>
    </location>
</feature>